<feature type="repeat" description="PPR" evidence="1">
    <location>
        <begin position="369"/>
        <end position="403"/>
    </location>
</feature>
<name>A0A397TNH3_9GLOM</name>
<dbReference type="AlphaFoldDB" id="A0A397TNH3"/>
<evidence type="ECO:0000313" key="3">
    <source>
        <dbReference type="Proteomes" id="UP000265703"/>
    </source>
</evidence>
<dbReference type="PANTHER" id="PTHR47939">
    <property type="entry name" value="MEMBRANE-ASSOCIATED SALT-INDUCIBLE PROTEIN-LIKE"/>
    <property type="match status" value="1"/>
</dbReference>
<gene>
    <name evidence="2" type="ORF">C1645_748228</name>
</gene>
<dbReference type="EMBL" id="QKYT01000008">
    <property type="protein sequence ID" value="RIA98989.1"/>
    <property type="molecule type" value="Genomic_DNA"/>
</dbReference>
<dbReference type="Proteomes" id="UP000265703">
    <property type="component" value="Unassembled WGS sequence"/>
</dbReference>
<dbReference type="InterPro" id="IPR050667">
    <property type="entry name" value="PPR-containing_protein"/>
</dbReference>
<dbReference type="PROSITE" id="PS51375">
    <property type="entry name" value="PPR"/>
    <property type="match status" value="1"/>
</dbReference>
<dbReference type="Gene3D" id="1.25.40.10">
    <property type="entry name" value="Tetratricopeptide repeat domain"/>
    <property type="match status" value="2"/>
</dbReference>
<proteinExistence type="predicted"/>
<dbReference type="OrthoDB" id="185373at2759"/>
<dbReference type="PANTHER" id="PTHR47939:SF1">
    <property type="entry name" value="OS04G0684500 PROTEIN"/>
    <property type="match status" value="1"/>
</dbReference>
<protein>
    <recommendedName>
        <fullName evidence="4">Pentacotripeptide-repeat region of PRORP domain-containing protein</fullName>
    </recommendedName>
</protein>
<keyword evidence="3" id="KW-1185">Reference proteome</keyword>
<organism evidence="2 3">
    <name type="scientific">Glomus cerebriforme</name>
    <dbReference type="NCBI Taxonomy" id="658196"/>
    <lineage>
        <taxon>Eukaryota</taxon>
        <taxon>Fungi</taxon>
        <taxon>Fungi incertae sedis</taxon>
        <taxon>Mucoromycota</taxon>
        <taxon>Glomeromycotina</taxon>
        <taxon>Glomeromycetes</taxon>
        <taxon>Glomerales</taxon>
        <taxon>Glomeraceae</taxon>
        <taxon>Glomus</taxon>
    </lineage>
</organism>
<dbReference type="InterPro" id="IPR011990">
    <property type="entry name" value="TPR-like_helical_dom_sf"/>
</dbReference>
<dbReference type="Pfam" id="PF13041">
    <property type="entry name" value="PPR_2"/>
    <property type="match status" value="1"/>
</dbReference>
<dbReference type="InterPro" id="IPR002885">
    <property type="entry name" value="PPR_rpt"/>
</dbReference>
<reference evidence="2 3" key="1">
    <citation type="submission" date="2018-06" db="EMBL/GenBank/DDBJ databases">
        <title>Comparative genomics reveals the genomic features of Rhizophagus irregularis, R. cerebriforme, R. diaphanum and Gigaspora rosea, and their symbiotic lifestyle signature.</title>
        <authorList>
            <person name="Morin E."/>
            <person name="San Clemente H."/>
            <person name="Chen E.C.H."/>
            <person name="De La Providencia I."/>
            <person name="Hainaut M."/>
            <person name="Kuo A."/>
            <person name="Kohler A."/>
            <person name="Murat C."/>
            <person name="Tang N."/>
            <person name="Roy S."/>
            <person name="Loubradou J."/>
            <person name="Henrissat B."/>
            <person name="Grigoriev I.V."/>
            <person name="Corradi N."/>
            <person name="Roux C."/>
            <person name="Martin F.M."/>
        </authorList>
    </citation>
    <scope>NUCLEOTIDE SEQUENCE [LARGE SCALE GENOMIC DNA]</scope>
    <source>
        <strain evidence="2 3">DAOM 227022</strain>
    </source>
</reference>
<evidence type="ECO:0000313" key="2">
    <source>
        <dbReference type="EMBL" id="RIA98989.1"/>
    </source>
</evidence>
<comment type="caution">
    <text evidence="2">The sequence shown here is derived from an EMBL/GenBank/DDBJ whole genome shotgun (WGS) entry which is preliminary data.</text>
</comment>
<evidence type="ECO:0000256" key="1">
    <source>
        <dbReference type="PROSITE-ProRule" id="PRU00708"/>
    </source>
</evidence>
<accession>A0A397TNH3</accession>
<evidence type="ECO:0008006" key="4">
    <source>
        <dbReference type="Google" id="ProtNLM"/>
    </source>
</evidence>
<sequence>MSKFSRIYFVGSRINSKFQSYAQNTKFQSKKHVLGFLQTRKFTNLASVNYHVDNCSNDEASTFSIISKKQYSTECFSQSFKYCNDISQLENAVNRLFRKHHIPHPHVIRGAFKACSRLILGEQNKIPLNDFSVNSISKDMSKYWIDVPSKTHTTEDVMRVANQILERLDQNCKTTYIYNSYILLCGIAKRTDLAFAAYNEMLETFVRLDVSTYKLLIFACANKSDLDRAFNTIESSLDSIFFSERLKVWVKTLMHLGIGALIAKWLTFGLAIIVHDINTLTVTGIGLGAFFSMRYAMHTVFKDVTNSEIGDDDNDDAKLFSNLKLSKMRLKEIRKYMYTYLMSCLLRNEKFNEALIVLHQMADNEIPLDIKSYNNLIDHLCRIRNYSAAIETIIKFQEHGFRPTEQTFQPIVHSFTNQNYDEKMRKSLYNLMRDNNVSFPNFNI</sequence>
<dbReference type="STRING" id="658196.A0A397TNH3"/>
<dbReference type="NCBIfam" id="TIGR00756">
    <property type="entry name" value="PPR"/>
    <property type="match status" value="2"/>
</dbReference>